<evidence type="ECO:0000256" key="1">
    <source>
        <dbReference type="SAM" id="MobiDB-lite"/>
    </source>
</evidence>
<dbReference type="AlphaFoldDB" id="A0AB38DXC7"/>
<gene>
    <name evidence="2" type="ORF">XAP6984_260026</name>
    <name evidence="3" type="ORF">XAP7430_200081</name>
</gene>
<evidence type="ECO:0000313" key="2">
    <source>
        <dbReference type="EMBL" id="SON78516.1"/>
    </source>
</evidence>
<evidence type="ECO:0000313" key="5">
    <source>
        <dbReference type="Proteomes" id="UP000234181"/>
    </source>
</evidence>
<sequence>MACGKQSADGEPPTMPRLTQDGSEVARHASPPLGKPQRILVGRPSGFALSRSLSPRQIRTCSTRMSARRNWSITRTSWRLATSGR</sequence>
<name>A0AB38DXC7_XANCH</name>
<dbReference type="Proteomes" id="UP000234166">
    <property type="component" value="Unassembled WGS sequence"/>
</dbReference>
<dbReference type="EMBL" id="OCYS01000073">
    <property type="protein sequence ID" value="SON85354.1"/>
    <property type="molecule type" value="Genomic_DNA"/>
</dbReference>
<comment type="caution">
    <text evidence="3">The sequence shown here is derived from an EMBL/GenBank/DDBJ whole genome shotgun (WGS) entry which is preliminary data.</text>
</comment>
<evidence type="ECO:0000313" key="3">
    <source>
        <dbReference type="EMBL" id="SON85354.1"/>
    </source>
</evidence>
<protein>
    <recommendedName>
        <fullName evidence="6">Secreted protein</fullName>
    </recommendedName>
</protein>
<evidence type="ECO:0008006" key="6">
    <source>
        <dbReference type="Google" id="ProtNLM"/>
    </source>
</evidence>
<organism evidence="3 4">
    <name type="scientific">Xanthomonas campestris pv. phaseoli</name>
    <dbReference type="NCBI Taxonomy" id="317013"/>
    <lineage>
        <taxon>Bacteria</taxon>
        <taxon>Pseudomonadati</taxon>
        <taxon>Pseudomonadota</taxon>
        <taxon>Gammaproteobacteria</taxon>
        <taxon>Lysobacterales</taxon>
        <taxon>Lysobacteraceae</taxon>
        <taxon>Xanthomonas</taxon>
    </lineage>
</organism>
<dbReference type="Proteomes" id="UP000234181">
    <property type="component" value="Unassembled WGS sequence"/>
</dbReference>
<feature type="region of interest" description="Disordered" evidence="1">
    <location>
        <begin position="1"/>
        <end position="40"/>
    </location>
</feature>
<accession>A0AB38DXC7</accession>
<evidence type="ECO:0000313" key="4">
    <source>
        <dbReference type="Proteomes" id="UP000234166"/>
    </source>
</evidence>
<keyword evidence="5" id="KW-1185">Reference proteome</keyword>
<proteinExistence type="predicted"/>
<reference evidence="4 5" key="1">
    <citation type="submission" date="2017-10" db="EMBL/GenBank/DDBJ databases">
        <authorList>
            <person name="Regsiter A."/>
            <person name="William W."/>
        </authorList>
    </citation>
    <scope>NUCLEOTIDE SEQUENCE [LARGE SCALE GENOMIC DNA]</scope>
    <source>
        <strain evidence="2 5">CFBP6984</strain>
        <strain evidence="3 4">CFBP7430</strain>
    </source>
</reference>
<dbReference type="EMBL" id="OCYT01000080">
    <property type="protein sequence ID" value="SON78516.1"/>
    <property type="molecule type" value="Genomic_DNA"/>
</dbReference>